<dbReference type="Gene3D" id="3.40.50.1000">
    <property type="entry name" value="HAD superfamily/HAD-like"/>
    <property type="match status" value="1"/>
</dbReference>
<feature type="active site" description="Proton donor" evidence="6">
    <location>
        <position position="31"/>
    </location>
</feature>
<keyword evidence="11" id="KW-1185">Reference proteome</keyword>
<dbReference type="EC" id="3.1.3.41" evidence="10"/>
<dbReference type="PANTHER" id="PTHR20889">
    <property type="entry name" value="PHOSPHATASE, ORPHAN 1, 2"/>
    <property type="match status" value="1"/>
</dbReference>
<dbReference type="InterPro" id="IPR023214">
    <property type="entry name" value="HAD_sf"/>
</dbReference>
<feature type="binding site" evidence="8">
    <location>
        <position position="31"/>
    </location>
    <ligand>
        <name>Mg(2+)</name>
        <dbReference type="ChEBI" id="CHEBI:18420"/>
    </ligand>
</feature>
<dbReference type="EC" id="3.1.3.-" evidence="10"/>
<accession>B4NBU6</accession>
<protein>
    <submittedName>
        <fullName evidence="10">Uncharacterized protein</fullName>
        <ecNumber evidence="10">3.1.3.-</ecNumber>
        <ecNumber evidence="10">3.1.3.41</ecNumber>
    </submittedName>
</protein>
<gene>
    <name evidence="10" type="primary">Dwil\GK25726</name>
    <name evidence="10" type="ORF">Dwil_GK25726</name>
</gene>
<dbReference type="PhylomeDB" id="B4NBU6"/>
<dbReference type="GO" id="GO:0046872">
    <property type="term" value="F:metal ion binding"/>
    <property type="evidence" value="ECO:0007669"/>
    <property type="project" value="UniProtKB-KW"/>
</dbReference>
<evidence type="ECO:0000256" key="9">
    <source>
        <dbReference type="SAM" id="MobiDB-lite"/>
    </source>
</evidence>
<evidence type="ECO:0000256" key="8">
    <source>
        <dbReference type="PIRSR" id="PIRSR031051-3"/>
    </source>
</evidence>
<feature type="binding site" evidence="7">
    <location>
        <position position="40"/>
    </location>
    <ligand>
        <name>substrate</name>
    </ligand>
</feature>
<dbReference type="SUPFAM" id="SSF56784">
    <property type="entry name" value="HAD-like"/>
    <property type="match status" value="1"/>
</dbReference>
<dbReference type="Pfam" id="PF06888">
    <property type="entry name" value="Put_Phosphatase"/>
    <property type="match status" value="1"/>
</dbReference>
<dbReference type="eggNOG" id="KOG3120">
    <property type="taxonomic scope" value="Eukaryota"/>
</dbReference>
<dbReference type="OrthoDB" id="10267182at2759"/>
<reference evidence="10 11" key="1">
    <citation type="journal article" date="2007" name="Nature">
        <title>Evolution of genes and genomes on the Drosophila phylogeny.</title>
        <authorList>
            <consortium name="Drosophila 12 Genomes Consortium"/>
            <person name="Clark A.G."/>
            <person name="Eisen M.B."/>
            <person name="Smith D.R."/>
            <person name="Bergman C.M."/>
            <person name="Oliver B."/>
            <person name="Markow T.A."/>
            <person name="Kaufman T.C."/>
            <person name="Kellis M."/>
            <person name="Gelbart W."/>
            <person name="Iyer V.N."/>
            <person name="Pollard D.A."/>
            <person name="Sackton T.B."/>
            <person name="Larracuente A.M."/>
            <person name="Singh N.D."/>
            <person name="Abad J.P."/>
            <person name="Abt D.N."/>
            <person name="Adryan B."/>
            <person name="Aguade M."/>
            <person name="Akashi H."/>
            <person name="Anderson W.W."/>
            <person name="Aquadro C.F."/>
            <person name="Ardell D.H."/>
            <person name="Arguello R."/>
            <person name="Artieri C.G."/>
            <person name="Barbash D.A."/>
            <person name="Barker D."/>
            <person name="Barsanti P."/>
            <person name="Batterham P."/>
            <person name="Batzoglou S."/>
            <person name="Begun D."/>
            <person name="Bhutkar A."/>
            <person name="Blanco E."/>
            <person name="Bosak S.A."/>
            <person name="Bradley R.K."/>
            <person name="Brand A.D."/>
            <person name="Brent M.R."/>
            <person name="Brooks A.N."/>
            <person name="Brown R.H."/>
            <person name="Butlin R.K."/>
            <person name="Caggese C."/>
            <person name="Calvi B.R."/>
            <person name="Bernardo de Carvalho A."/>
            <person name="Caspi A."/>
            <person name="Castrezana S."/>
            <person name="Celniker S.E."/>
            <person name="Chang J.L."/>
            <person name="Chapple C."/>
            <person name="Chatterji S."/>
            <person name="Chinwalla A."/>
            <person name="Civetta A."/>
            <person name="Clifton S.W."/>
            <person name="Comeron J.M."/>
            <person name="Costello J.C."/>
            <person name="Coyne J.A."/>
            <person name="Daub J."/>
            <person name="David R.G."/>
            <person name="Delcher A.L."/>
            <person name="Delehaunty K."/>
            <person name="Do C.B."/>
            <person name="Ebling H."/>
            <person name="Edwards K."/>
            <person name="Eickbush T."/>
            <person name="Evans J.D."/>
            <person name="Filipski A."/>
            <person name="Findeiss S."/>
            <person name="Freyhult E."/>
            <person name="Fulton L."/>
            <person name="Fulton R."/>
            <person name="Garcia A.C."/>
            <person name="Gardiner A."/>
            <person name="Garfield D.A."/>
            <person name="Garvin B.E."/>
            <person name="Gibson G."/>
            <person name="Gilbert D."/>
            <person name="Gnerre S."/>
            <person name="Godfrey J."/>
            <person name="Good R."/>
            <person name="Gotea V."/>
            <person name="Gravely B."/>
            <person name="Greenberg A.J."/>
            <person name="Griffiths-Jones S."/>
            <person name="Gross S."/>
            <person name="Guigo R."/>
            <person name="Gustafson E.A."/>
            <person name="Haerty W."/>
            <person name="Hahn M.W."/>
            <person name="Halligan D.L."/>
            <person name="Halpern A.L."/>
            <person name="Halter G.M."/>
            <person name="Han M.V."/>
            <person name="Heger A."/>
            <person name="Hillier L."/>
            <person name="Hinrichs A.S."/>
            <person name="Holmes I."/>
            <person name="Hoskins R.A."/>
            <person name="Hubisz M.J."/>
            <person name="Hultmark D."/>
            <person name="Huntley M.A."/>
            <person name="Jaffe D.B."/>
            <person name="Jagadeeshan S."/>
            <person name="Jeck W.R."/>
            <person name="Johnson J."/>
            <person name="Jones C.D."/>
            <person name="Jordan W.C."/>
            <person name="Karpen G.H."/>
            <person name="Kataoka E."/>
            <person name="Keightley P.D."/>
            <person name="Kheradpour P."/>
            <person name="Kirkness E.F."/>
            <person name="Koerich L.B."/>
            <person name="Kristiansen K."/>
            <person name="Kudrna D."/>
            <person name="Kulathinal R.J."/>
            <person name="Kumar S."/>
            <person name="Kwok R."/>
            <person name="Lander E."/>
            <person name="Langley C.H."/>
            <person name="Lapoint R."/>
            <person name="Lazzaro B.P."/>
            <person name="Lee S.J."/>
            <person name="Levesque L."/>
            <person name="Li R."/>
            <person name="Lin C.F."/>
            <person name="Lin M.F."/>
            <person name="Lindblad-Toh K."/>
            <person name="Llopart A."/>
            <person name="Long M."/>
            <person name="Low L."/>
            <person name="Lozovsky E."/>
            <person name="Lu J."/>
            <person name="Luo M."/>
            <person name="Machado C.A."/>
            <person name="Makalowski W."/>
            <person name="Marzo M."/>
            <person name="Matsuda M."/>
            <person name="Matzkin L."/>
            <person name="McAllister B."/>
            <person name="McBride C.S."/>
            <person name="McKernan B."/>
            <person name="McKernan K."/>
            <person name="Mendez-Lago M."/>
            <person name="Minx P."/>
            <person name="Mollenhauer M.U."/>
            <person name="Montooth K."/>
            <person name="Mount S.M."/>
            <person name="Mu X."/>
            <person name="Myers E."/>
            <person name="Negre B."/>
            <person name="Newfeld S."/>
            <person name="Nielsen R."/>
            <person name="Noor M.A."/>
            <person name="O'Grady P."/>
            <person name="Pachter L."/>
            <person name="Papaceit M."/>
            <person name="Parisi M.J."/>
            <person name="Parisi M."/>
            <person name="Parts L."/>
            <person name="Pedersen J.S."/>
            <person name="Pesole G."/>
            <person name="Phillippy A.M."/>
            <person name="Ponting C.P."/>
            <person name="Pop M."/>
            <person name="Porcelli D."/>
            <person name="Powell J.R."/>
            <person name="Prohaska S."/>
            <person name="Pruitt K."/>
            <person name="Puig M."/>
            <person name="Quesneville H."/>
            <person name="Ram K.R."/>
            <person name="Rand D."/>
            <person name="Rasmussen M.D."/>
            <person name="Reed L.K."/>
            <person name="Reenan R."/>
            <person name="Reily A."/>
            <person name="Remington K.A."/>
            <person name="Rieger T.T."/>
            <person name="Ritchie M.G."/>
            <person name="Robin C."/>
            <person name="Rogers Y.H."/>
            <person name="Rohde C."/>
            <person name="Rozas J."/>
            <person name="Rubenfield M.J."/>
            <person name="Ruiz A."/>
            <person name="Russo S."/>
            <person name="Salzberg S.L."/>
            <person name="Sanchez-Gracia A."/>
            <person name="Saranga D.J."/>
            <person name="Sato H."/>
            <person name="Schaeffer S.W."/>
            <person name="Schatz M.C."/>
            <person name="Schlenke T."/>
            <person name="Schwartz R."/>
            <person name="Segarra C."/>
            <person name="Singh R.S."/>
            <person name="Sirot L."/>
            <person name="Sirota M."/>
            <person name="Sisneros N.B."/>
            <person name="Smith C.D."/>
            <person name="Smith T.F."/>
            <person name="Spieth J."/>
            <person name="Stage D.E."/>
            <person name="Stark A."/>
            <person name="Stephan W."/>
            <person name="Strausberg R.L."/>
            <person name="Strempel S."/>
            <person name="Sturgill D."/>
            <person name="Sutton G."/>
            <person name="Sutton G.G."/>
            <person name="Tao W."/>
            <person name="Teichmann S."/>
            <person name="Tobari Y.N."/>
            <person name="Tomimura Y."/>
            <person name="Tsolas J.M."/>
            <person name="Valente V.L."/>
            <person name="Venter E."/>
            <person name="Venter J.C."/>
            <person name="Vicario S."/>
            <person name="Vieira F.G."/>
            <person name="Vilella A.J."/>
            <person name="Villasante A."/>
            <person name="Walenz B."/>
            <person name="Wang J."/>
            <person name="Wasserman M."/>
            <person name="Watts T."/>
            <person name="Wilson D."/>
            <person name="Wilson R.K."/>
            <person name="Wing R.A."/>
            <person name="Wolfner M.F."/>
            <person name="Wong A."/>
            <person name="Wong G.K."/>
            <person name="Wu C.I."/>
            <person name="Wu G."/>
            <person name="Yamamoto D."/>
            <person name="Yang H.P."/>
            <person name="Yang S.P."/>
            <person name="Yorke J.A."/>
            <person name="Yoshida K."/>
            <person name="Zdobnov E."/>
            <person name="Zhang P."/>
            <person name="Zhang Y."/>
            <person name="Zimin A.V."/>
            <person name="Baldwin J."/>
            <person name="Abdouelleil A."/>
            <person name="Abdulkadir J."/>
            <person name="Abebe A."/>
            <person name="Abera B."/>
            <person name="Abreu J."/>
            <person name="Acer S.C."/>
            <person name="Aftuck L."/>
            <person name="Alexander A."/>
            <person name="An P."/>
            <person name="Anderson E."/>
            <person name="Anderson S."/>
            <person name="Arachi H."/>
            <person name="Azer M."/>
            <person name="Bachantsang P."/>
            <person name="Barry A."/>
            <person name="Bayul T."/>
            <person name="Berlin A."/>
            <person name="Bessette D."/>
            <person name="Bloom T."/>
            <person name="Blye J."/>
            <person name="Boguslavskiy L."/>
            <person name="Bonnet C."/>
            <person name="Boukhgalter B."/>
            <person name="Bourzgui I."/>
            <person name="Brown A."/>
            <person name="Cahill P."/>
            <person name="Channer S."/>
            <person name="Cheshatsang Y."/>
            <person name="Chuda L."/>
            <person name="Citroen M."/>
            <person name="Collymore A."/>
            <person name="Cooke P."/>
            <person name="Costello M."/>
            <person name="D'Aco K."/>
            <person name="Daza R."/>
            <person name="De Haan G."/>
            <person name="DeGray S."/>
            <person name="DeMaso C."/>
            <person name="Dhargay N."/>
            <person name="Dooley K."/>
            <person name="Dooley E."/>
            <person name="Doricent M."/>
            <person name="Dorje P."/>
            <person name="Dorjee K."/>
            <person name="Dupes A."/>
            <person name="Elong R."/>
            <person name="Falk J."/>
            <person name="Farina A."/>
            <person name="Faro S."/>
            <person name="Ferguson D."/>
            <person name="Fisher S."/>
            <person name="Foley C.D."/>
            <person name="Franke A."/>
            <person name="Friedrich D."/>
            <person name="Gadbois L."/>
            <person name="Gearin G."/>
            <person name="Gearin C.R."/>
            <person name="Giannoukos G."/>
            <person name="Goode T."/>
            <person name="Graham J."/>
            <person name="Grandbois E."/>
            <person name="Grewal S."/>
            <person name="Gyaltsen K."/>
            <person name="Hafez N."/>
            <person name="Hagos B."/>
            <person name="Hall J."/>
            <person name="Henson C."/>
            <person name="Hollinger A."/>
            <person name="Honan T."/>
            <person name="Huard M.D."/>
            <person name="Hughes L."/>
            <person name="Hurhula B."/>
            <person name="Husby M.E."/>
            <person name="Kamat A."/>
            <person name="Kanga B."/>
            <person name="Kashin S."/>
            <person name="Khazanovich D."/>
            <person name="Kisner P."/>
            <person name="Lance K."/>
            <person name="Lara M."/>
            <person name="Lee W."/>
            <person name="Lennon N."/>
            <person name="Letendre F."/>
            <person name="LeVine R."/>
            <person name="Lipovsky A."/>
            <person name="Liu X."/>
            <person name="Liu J."/>
            <person name="Liu S."/>
            <person name="Lokyitsang T."/>
            <person name="Lokyitsang Y."/>
            <person name="Lubonja R."/>
            <person name="Lui A."/>
            <person name="MacDonald P."/>
            <person name="Magnisalis V."/>
            <person name="Maru K."/>
            <person name="Matthews C."/>
            <person name="McCusker W."/>
            <person name="McDonough S."/>
            <person name="Mehta T."/>
            <person name="Meldrim J."/>
            <person name="Meneus L."/>
            <person name="Mihai O."/>
            <person name="Mihalev A."/>
            <person name="Mihova T."/>
            <person name="Mittelman R."/>
            <person name="Mlenga V."/>
            <person name="Montmayeur A."/>
            <person name="Mulrain L."/>
            <person name="Navidi A."/>
            <person name="Naylor J."/>
            <person name="Negash T."/>
            <person name="Nguyen T."/>
            <person name="Nguyen N."/>
            <person name="Nicol R."/>
            <person name="Norbu C."/>
            <person name="Norbu N."/>
            <person name="Novod N."/>
            <person name="O'Neill B."/>
            <person name="Osman S."/>
            <person name="Markiewicz E."/>
            <person name="Oyono O.L."/>
            <person name="Patti C."/>
            <person name="Phunkhang P."/>
            <person name="Pierre F."/>
            <person name="Priest M."/>
            <person name="Raghuraman S."/>
            <person name="Rege F."/>
            <person name="Reyes R."/>
            <person name="Rise C."/>
            <person name="Rogov P."/>
            <person name="Ross K."/>
            <person name="Ryan E."/>
            <person name="Settipalli S."/>
            <person name="Shea T."/>
            <person name="Sherpa N."/>
            <person name="Shi L."/>
            <person name="Shih D."/>
            <person name="Sparrow T."/>
            <person name="Spaulding J."/>
            <person name="Stalker J."/>
            <person name="Stange-Thomann N."/>
            <person name="Stavropoulos S."/>
            <person name="Stone C."/>
            <person name="Strader C."/>
            <person name="Tesfaye S."/>
            <person name="Thomson T."/>
            <person name="Thoulutsang Y."/>
            <person name="Thoulutsang D."/>
            <person name="Topham K."/>
            <person name="Topping I."/>
            <person name="Tsamla T."/>
            <person name="Vassiliev H."/>
            <person name="Vo A."/>
            <person name="Wangchuk T."/>
            <person name="Wangdi T."/>
            <person name="Weiand M."/>
            <person name="Wilkinson J."/>
            <person name="Wilson A."/>
            <person name="Yadav S."/>
            <person name="Young G."/>
            <person name="Yu Q."/>
            <person name="Zembek L."/>
            <person name="Zhong D."/>
            <person name="Zimmer A."/>
            <person name="Zwirko Z."/>
            <person name="Jaffe D.B."/>
            <person name="Alvarez P."/>
            <person name="Brockman W."/>
            <person name="Butler J."/>
            <person name="Chin C."/>
            <person name="Gnerre S."/>
            <person name="Grabherr M."/>
            <person name="Kleber M."/>
            <person name="Mauceli E."/>
            <person name="MacCallum I."/>
        </authorList>
    </citation>
    <scope>NUCLEOTIDE SEQUENCE [LARGE SCALE GENOMIC DNA]</scope>
    <source>
        <strain evidence="11">Tucson 14030-0811.24</strain>
    </source>
</reference>
<dbReference type="InterPro" id="IPR036412">
    <property type="entry name" value="HAD-like_sf"/>
</dbReference>
<evidence type="ECO:0000256" key="2">
    <source>
        <dbReference type="ARBA" id="ARBA00008541"/>
    </source>
</evidence>
<keyword evidence="3 8" id="KW-0479">Metal-binding</keyword>
<dbReference type="InParanoid" id="B4NBU6"/>
<feature type="binding site" evidence="7">
    <location>
        <position position="121"/>
    </location>
    <ligand>
        <name>substrate</name>
    </ligand>
</feature>
<dbReference type="InterPro" id="IPR016965">
    <property type="entry name" value="Pase_PHOSPHO-typ"/>
</dbReference>
<dbReference type="FunCoup" id="B4NBU6">
    <property type="interactions" value="122"/>
</dbReference>
<dbReference type="InterPro" id="IPR006384">
    <property type="entry name" value="HAD_hydro_PyrdxlP_Pase-like"/>
</dbReference>
<feature type="region of interest" description="Disordered" evidence="9">
    <location>
        <begin position="1"/>
        <end position="20"/>
    </location>
</feature>
<name>B4NBU6_DROWI</name>
<dbReference type="STRING" id="7260.B4NBU6"/>
<evidence type="ECO:0000256" key="6">
    <source>
        <dbReference type="PIRSR" id="PIRSR031051-1"/>
    </source>
</evidence>
<comment type="similarity">
    <text evidence="2">Belongs to the HAD-like hydrolase superfamily. PHOSPHO family.</text>
</comment>
<feature type="active site" description="Nucleophile" evidence="6">
    <location>
        <position position="29"/>
    </location>
</feature>
<keyword evidence="5 8" id="KW-0460">Magnesium</keyword>
<feature type="binding site" evidence="8">
    <location>
        <position position="29"/>
    </location>
    <ligand>
        <name>Mg(2+)</name>
        <dbReference type="ChEBI" id="CHEBI:18420"/>
    </ligand>
</feature>
<dbReference type="OMA" id="SRCPDNM"/>
<dbReference type="HOGENOM" id="CLU_068983_0_1_1"/>
<keyword evidence="4 10" id="KW-0378">Hydrolase</keyword>
<dbReference type="NCBIfam" id="TIGR01488">
    <property type="entry name" value="HAD-SF-IB"/>
    <property type="match status" value="1"/>
</dbReference>
<dbReference type="AlphaFoldDB" id="B4NBU6"/>
<evidence type="ECO:0000256" key="7">
    <source>
        <dbReference type="PIRSR" id="PIRSR031051-2"/>
    </source>
</evidence>
<dbReference type="Proteomes" id="UP000007798">
    <property type="component" value="Unassembled WGS sequence"/>
</dbReference>
<evidence type="ECO:0000313" key="11">
    <source>
        <dbReference type="Proteomes" id="UP000007798"/>
    </source>
</evidence>
<dbReference type="PANTHER" id="PTHR20889:SF12">
    <property type="entry name" value="LP01149P"/>
    <property type="match status" value="1"/>
</dbReference>
<proteinExistence type="inferred from homology"/>
<evidence type="ECO:0000313" key="10">
    <source>
        <dbReference type="EMBL" id="EDW82305.1"/>
    </source>
</evidence>
<sequence>MAGSALGQWRSMRSMSKGQARGREMAAFDFDMTILDRDSDMAVGQLLPSTERTAELFDLIPKCGWIAFIQHVLQMLHQKYGIDAVAVGRHIRSLPPVPGILRLIRQLAGHHSNMDLFIVSDSNCFFISEWLEAHGVDHLFAGIYANPASIAADGQLIVSPYEEQNRCELCPVNLCKGRILDELISMGNYKRVLYIGDGSNDLCAVQHLRANDIACIRRGYELHKKLTENVHHRPQLSCGHIVTWRNGHDLYEQLPK</sequence>
<evidence type="ECO:0000256" key="5">
    <source>
        <dbReference type="ARBA" id="ARBA00022842"/>
    </source>
</evidence>
<dbReference type="KEGG" id="dwi:6648786"/>
<evidence type="ECO:0000256" key="3">
    <source>
        <dbReference type="ARBA" id="ARBA00022723"/>
    </source>
</evidence>
<comment type="cofactor">
    <cofactor evidence="1 8">
        <name>Mg(2+)</name>
        <dbReference type="ChEBI" id="CHEBI:18420"/>
    </cofactor>
</comment>
<evidence type="ECO:0000256" key="4">
    <source>
        <dbReference type="ARBA" id="ARBA00022801"/>
    </source>
</evidence>
<dbReference type="PIRSF" id="PIRSF031051">
    <property type="entry name" value="PyrdxlP_Pase_PHOSPHO2"/>
    <property type="match status" value="1"/>
</dbReference>
<dbReference type="EMBL" id="CH964239">
    <property type="protein sequence ID" value="EDW82305.1"/>
    <property type="molecule type" value="Genomic_DNA"/>
</dbReference>
<organism evidence="10 11">
    <name type="scientific">Drosophila willistoni</name>
    <name type="common">Fruit fly</name>
    <dbReference type="NCBI Taxonomy" id="7260"/>
    <lineage>
        <taxon>Eukaryota</taxon>
        <taxon>Metazoa</taxon>
        <taxon>Ecdysozoa</taxon>
        <taxon>Arthropoda</taxon>
        <taxon>Hexapoda</taxon>
        <taxon>Insecta</taxon>
        <taxon>Pterygota</taxon>
        <taxon>Neoptera</taxon>
        <taxon>Endopterygota</taxon>
        <taxon>Diptera</taxon>
        <taxon>Brachycera</taxon>
        <taxon>Muscomorpha</taxon>
        <taxon>Ephydroidea</taxon>
        <taxon>Drosophilidae</taxon>
        <taxon>Drosophila</taxon>
        <taxon>Sophophora</taxon>
    </lineage>
</organism>
<feature type="binding site" evidence="8">
    <location>
        <position position="197"/>
    </location>
    <ligand>
        <name>Mg(2+)</name>
        <dbReference type="ChEBI" id="CHEBI:18420"/>
    </ligand>
</feature>
<dbReference type="GO" id="GO:0016791">
    <property type="term" value="F:phosphatase activity"/>
    <property type="evidence" value="ECO:0007669"/>
    <property type="project" value="InterPro"/>
</dbReference>
<evidence type="ECO:0000256" key="1">
    <source>
        <dbReference type="ARBA" id="ARBA00001946"/>
    </source>
</evidence>
<dbReference type="NCBIfam" id="TIGR01489">
    <property type="entry name" value="DKMTPPase-SF"/>
    <property type="match status" value="1"/>
</dbReference>